<keyword evidence="4" id="KW-1185">Reference proteome</keyword>
<dbReference type="InterPro" id="IPR007759">
    <property type="entry name" value="Asxl_HARE-HTH"/>
</dbReference>
<dbReference type="RefSeq" id="WP_226171059.1">
    <property type="nucleotide sequence ID" value="NZ_JAJADR010000001.1"/>
</dbReference>
<name>A0ABS8AKI5_9BACT</name>
<comment type="caution">
    <text evidence="3">The sequence shown here is derived from an EMBL/GenBank/DDBJ whole genome shotgun (WGS) entry which is preliminary data.</text>
</comment>
<evidence type="ECO:0000259" key="2">
    <source>
        <dbReference type="PROSITE" id="PS51913"/>
    </source>
</evidence>
<gene>
    <name evidence="3" type="ORF">LGH74_01895</name>
</gene>
<reference evidence="3" key="1">
    <citation type="submission" date="2021-10" db="EMBL/GenBank/DDBJ databases">
        <authorList>
            <person name="Dean J.D."/>
            <person name="Kim M.K."/>
            <person name="Newey C.N."/>
            <person name="Stoker T.S."/>
            <person name="Thompson D.W."/>
            <person name="Grose J.H."/>
        </authorList>
    </citation>
    <scope>NUCLEOTIDE SEQUENCE</scope>
    <source>
        <strain evidence="3">BT178</strain>
    </source>
</reference>
<accession>A0ABS8AKI5</accession>
<feature type="domain" description="HTH HARE-type" evidence="2">
    <location>
        <begin position="1"/>
        <end position="77"/>
    </location>
</feature>
<evidence type="ECO:0000313" key="3">
    <source>
        <dbReference type="EMBL" id="MCB2406718.1"/>
    </source>
</evidence>
<dbReference type="PROSITE" id="PS51913">
    <property type="entry name" value="HTH_HARE"/>
    <property type="match status" value="1"/>
</dbReference>
<sequence length="320" mass="36460">MTLKEAVLQSLEEMGNLVTHNDVCNHVVLNNYYDFGQSKTPSSTVSALLGDFIRNGDSRVKRVSTGKGNFSYYLSKNEATIFPVAGTETQPTQVLPLKKTLYKERSLHKLFSTYLKSVDVSSKTIYHEQSANSKDSNQKWIHPDMVGVEFTNLHTKTSQSFIKSTSVADSFKITSYELKREIHNDYDLKQAYFQAVSNSSWANFGYLVAFEINNNLSDEISRLNQSFGIGVIELKANPYESKVIHQSRFKGLDFKTIDKLCHINTDFNNFIDKIDKILKADDRYIKSSEKELQEFCDTYFKSDADITAYCQEQDIPTNGN</sequence>
<proteinExistence type="predicted"/>
<keyword evidence="1" id="KW-0804">Transcription</keyword>
<evidence type="ECO:0000256" key="1">
    <source>
        <dbReference type="ARBA" id="ARBA00023163"/>
    </source>
</evidence>
<protein>
    <recommendedName>
        <fullName evidence="2">HTH HARE-type domain-containing protein</fullName>
    </recommendedName>
</protein>
<dbReference type="EMBL" id="JAJADR010000001">
    <property type="protein sequence ID" value="MCB2406718.1"/>
    <property type="molecule type" value="Genomic_DNA"/>
</dbReference>
<evidence type="ECO:0000313" key="4">
    <source>
        <dbReference type="Proteomes" id="UP001165296"/>
    </source>
</evidence>
<organism evidence="3 4">
    <name type="scientific">Hymenobacter lucidus</name>
    <dbReference type="NCBI Taxonomy" id="2880930"/>
    <lineage>
        <taxon>Bacteria</taxon>
        <taxon>Pseudomonadati</taxon>
        <taxon>Bacteroidota</taxon>
        <taxon>Cytophagia</taxon>
        <taxon>Cytophagales</taxon>
        <taxon>Hymenobacteraceae</taxon>
        <taxon>Hymenobacter</taxon>
    </lineage>
</organism>
<dbReference type="Proteomes" id="UP001165296">
    <property type="component" value="Unassembled WGS sequence"/>
</dbReference>